<reference evidence="1 2" key="1">
    <citation type="journal article" date="2021" name="MBio">
        <title>A New Model Trypanosomatid, Novymonas esmeraldas: Genomic Perception of Its 'Candidatus Pandoraea novymonadis' Endosymbiont.</title>
        <authorList>
            <person name="Zakharova A."/>
            <person name="Saura A."/>
            <person name="Butenko A."/>
            <person name="Podesvova L."/>
            <person name="Warmusova S."/>
            <person name="Kostygov A.Y."/>
            <person name="Nenarokova A."/>
            <person name="Lukes J."/>
            <person name="Opperdoes F.R."/>
            <person name="Yurchenko V."/>
        </authorList>
    </citation>
    <scope>NUCLEOTIDE SEQUENCE [LARGE SCALE GENOMIC DNA]</scope>
    <source>
        <strain evidence="1 2">E262AT.01</strain>
    </source>
</reference>
<gene>
    <name evidence="1" type="ORF">NESM_000866300</name>
</gene>
<evidence type="ECO:0000313" key="1">
    <source>
        <dbReference type="EMBL" id="KAK7198987.1"/>
    </source>
</evidence>
<dbReference type="EMBL" id="JAECZO010000196">
    <property type="protein sequence ID" value="KAK7198987.1"/>
    <property type="molecule type" value="Genomic_DNA"/>
</dbReference>
<dbReference type="AlphaFoldDB" id="A0AAW0F182"/>
<protein>
    <submittedName>
        <fullName evidence="1">Uncharacterized protein</fullName>
    </submittedName>
</protein>
<proteinExistence type="predicted"/>
<dbReference type="Proteomes" id="UP001430356">
    <property type="component" value="Unassembled WGS sequence"/>
</dbReference>
<evidence type="ECO:0000313" key="2">
    <source>
        <dbReference type="Proteomes" id="UP001430356"/>
    </source>
</evidence>
<sequence length="1009" mass="105462">MARRTSKASTSAQATVVFGDVDCAPFQFADAEDARVFAEVEQSLVKLQSKPTVDALVTAQRALVGLARYPTVVGVVASRYPLLLSALTQCERGLGIARAASLSVSGMKWDVWCRNAWLTNACAIEDIGDQALATLGALPQQLRSIREGSDGAVMEVWSVLRLLSWALRSSAMGGSVAALLESCDELWQLVEAEVVQAGRHVSLQLVLLDLLSALALHVAVSGALHTRLVALVALLAPLPMPAHLLTAARLYFACAVVRQDGDAADAVAHAHARLREACDGIELRFNGVPPELRAAEWVAGVDVGPAIDVAAQLHRLIRGSSSSSGAATTAVAVDAKAVKAFTAKARELPVSVRAFCIHALPGNPLLWLHRALVQAQPVTAVIETLVDLVLDAAPAGTMDTHADATSNASVQPCLQQLWVGGMGVSLRGLLTRRDPAMTAAVVRLLRWIATRTPPKSVSRRALLSSPSVSLVADVLAGVAESAEVRSELQTKKAVRGVVEDACGLVCALTRDELTSVFTDSLVDTTSTLISAGTEHPLLLQHGLRALAHLAAAFPMAASMALDFDFVAQQCAEAAAPAAGVGALVVGSLDVMSAVVSQQPAAVTFEWIEILLAVLERLEGWRAAVPGLDVALWRCARRTVEASEDCHEYLLAGETQAALCGELKRTQHDEAHRRDVLSALLAIAACMSPVDAAAAHEAAHETLLCVPPSQWTLDMCSAALSFLAATCAPEETGAMDPSRSRRVAAAAAAVLNGAESSRVHLPASTIDTFVGLLAKRGDTAVTAVVSALFDLAGAAADEPADQPEASAGLRGAALPLLHRLLVACPAARTAATAEQAERLLATVAAAAPSHPGAPALLQAALCLVEDTCHSRPGAGDAVDDDAEAQRVWGTLTALAQGACERGAEEEAWRAVLGRVCATAHVVFLAGAAVPIAAEHDPRVRFVGTCSLPHPSIEESAALLQTVLHHDSARASLRRDYGDAYAAALHHLTDPAHHASGAVPLSLQRYLDEVK</sequence>
<keyword evidence="2" id="KW-1185">Reference proteome</keyword>
<name>A0AAW0F182_9TRYP</name>
<accession>A0AAW0F182</accession>
<organism evidence="1 2">
    <name type="scientific">Novymonas esmeraldas</name>
    <dbReference type="NCBI Taxonomy" id="1808958"/>
    <lineage>
        <taxon>Eukaryota</taxon>
        <taxon>Discoba</taxon>
        <taxon>Euglenozoa</taxon>
        <taxon>Kinetoplastea</taxon>
        <taxon>Metakinetoplastina</taxon>
        <taxon>Trypanosomatida</taxon>
        <taxon>Trypanosomatidae</taxon>
        <taxon>Novymonas</taxon>
    </lineage>
</organism>
<comment type="caution">
    <text evidence="1">The sequence shown here is derived from an EMBL/GenBank/DDBJ whole genome shotgun (WGS) entry which is preliminary data.</text>
</comment>